<protein>
    <submittedName>
        <fullName evidence="7">Hydrogenase maturation protease</fullName>
    </submittedName>
</protein>
<comment type="caution">
    <text evidence="7">The sequence shown here is derived from an EMBL/GenBank/DDBJ whole genome shotgun (WGS) entry which is preliminary data.</text>
</comment>
<dbReference type="Gene3D" id="3.40.50.1450">
    <property type="entry name" value="HybD-like"/>
    <property type="match status" value="1"/>
</dbReference>
<dbReference type="Pfam" id="PF01750">
    <property type="entry name" value="HycI"/>
    <property type="match status" value="1"/>
</dbReference>
<keyword evidence="3 7" id="KW-0645">Protease</keyword>
<gene>
    <name evidence="7" type="ORF">ENT73_04910</name>
</gene>
<dbReference type="InterPro" id="IPR000671">
    <property type="entry name" value="Peptidase_A31"/>
</dbReference>
<evidence type="ECO:0000256" key="2">
    <source>
        <dbReference type="ARBA" id="ARBA00022596"/>
    </source>
</evidence>
<comment type="similarity">
    <text evidence="1">Belongs to the peptidase A31 family.</text>
</comment>
<dbReference type="GO" id="GO:0046872">
    <property type="term" value="F:metal ion binding"/>
    <property type="evidence" value="ECO:0007669"/>
    <property type="project" value="UniProtKB-KW"/>
</dbReference>
<keyword evidence="2" id="KW-0533">Nickel</keyword>
<keyword evidence="5" id="KW-0064">Aspartyl protease</keyword>
<proteinExistence type="inferred from homology"/>
<dbReference type="GO" id="GO:0004190">
    <property type="term" value="F:aspartic-type endopeptidase activity"/>
    <property type="evidence" value="ECO:0007669"/>
    <property type="project" value="UniProtKB-KW"/>
</dbReference>
<organism evidence="7">
    <name type="scientific">Caldimicrobium thiodismutans</name>
    <dbReference type="NCBI Taxonomy" id="1653476"/>
    <lineage>
        <taxon>Bacteria</taxon>
        <taxon>Pseudomonadati</taxon>
        <taxon>Thermodesulfobacteriota</taxon>
        <taxon>Thermodesulfobacteria</taxon>
        <taxon>Thermodesulfobacteriales</taxon>
        <taxon>Thermodesulfobacteriaceae</taxon>
        <taxon>Caldimicrobium</taxon>
    </lineage>
</organism>
<evidence type="ECO:0000256" key="6">
    <source>
        <dbReference type="ARBA" id="ARBA00022801"/>
    </source>
</evidence>
<dbReference type="EMBL" id="DSZU01000082">
    <property type="protein sequence ID" value="HGV55408.1"/>
    <property type="molecule type" value="Genomic_DNA"/>
</dbReference>
<dbReference type="PRINTS" id="PR00446">
    <property type="entry name" value="HYDRGNUPTAKE"/>
</dbReference>
<evidence type="ECO:0000256" key="5">
    <source>
        <dbReference type="ARBA" id="ARBA00022750"/>
    </source>
</evidence>
<evidence type="ECO:0000256" key="1">
    <source>
        <dbReference type="ARBA" id="ARBA00006814"/>
    </source>
</evidence>
<dbReference type="PANTHER" id="PTHR30302">
    <property type="entry name" value="HYDROGENASE 1 MATURATION PROTEASE"/>
    <property type="match status" value="1"/>
</dbReference>
<evidence type="ECO:0000256" key="4">
    <source>
        <dbReference type="ARBA" id="ARBA00022723"/>
    </source>
</evidence>
<dbReference type="GO" id="GO:0016485">
    <property type="term" value="P:protein processing"/>
    <property type="evidence" value="ECO:0007669"/>
    <property type="project" value="TreeGrafter"/>
</dbReference>
<evidence type="ECO:0000313" key="7">
    <source>
        <dbReference type="EMBL" id="HGV55408.1"/>
    </source>
</evidence>
<dbReference type="PANTHER" id="PTHR30302:SF1">
    <property type="entry name" value="HYDROGENASE 2 MATURATION PROTEASE"/>
    <property type="match status" value="1"/>
</dbReference>
<dbReference type="GO" id="GO:0008047">
    <property type="term" value="F:enzyme activator activity"/>
    <property type="evidence" value="ECO:0007669"/>
    <property type="project" value="InterPro"/>
</dbReference>
<dbReference type="InterPro" id="IPR023430">
    <property type="entry name" value="Pept_HybD-like_dom_sf"/>
</dbReference>
<dbReference type="SUPFAM" id="SSF53163">
    <property type="entry name" value="HybD-like"/>
    <property type="match status" value="1"/>
</dbReference>
<name>A0A832GLV6_9BACT</name>
<keyword evidence="6" id="KW-0378">Hydrolase</keyword>
<dbReference type="NCBIfam" id="TIGR00072">
    <property type="entry name" value="hydrog_prot"/>
    <property type="match status" value="1"/>
</dbReference>
<reference evidence="7" key="1">
    <citation type="journal article" date="2020" name="mSystems">
        <title>Genome- and Community-Level Interaction Insights into Carbon Utilization and Element Cycling Functions of Hydrothermarchaeota in Hydrothermal Sediment.</title>
        <authorList>
            <person name="Zhou Z."/>
            <person name="Liu Y."/>
            <person name="Xu W."/>
            <person name="Pan J."/>
            <person name="Luo Z.H."/>
            <person name="Li M."/>
        </authorList>
    </citation>
    <scope>NUCLEOTIDE SEQUENCE [LARGE SCALE GENOMIC DNA]</scope>
    <source>
        <strain evidence="7">SpSt-605</strain>
    </source>
</reference>
<dbReference type="FunFam" id="3.40.50.1450:FF:000002">
    <property type="entry name" value="Hydrogenase 1 maturation protease"/>
    <property type="match status" value="1"/>
</dbReference>
<keyword evidence="4" id="KW-0479">Metal-binding</keyword>
<dbReference type="AlphaFoldDB" id="A0A832GLV6"/>
<accession>A0A832GLV6</accession>
<sequence>MKTLILGLGNILLRDEGLGVLALRRLLNDYDFPEEILLLDGGTGAFYLLPYLEEAERVLVLDAICAGREPGSLIEGSFKDFSLPLLERISLHEVSFPDLIALLQLRGKSFQEIYIIGIEPEDLSIGEGLSPPVERALPLLIKRVLQKLEEWGVPYTLKAKAPK</sequence>
<evidence type="ECO:0000256" key="3">
    <source>
        <dbReference type="ARBA" id="ARBA00022670"/>
    </source>
</evidence>